<dbReference type="Proteomes" id="UP000580250">
    <property type="component" value="Unassembled WGS sequence"/>
</dbReference>
<dbReference type="EMBL" id="CAJEWN010000014">
    <property type="protein sequence ID" value="CAD2134292.1"/>
    <property type="molecule type" value="Genomic_DNA"/>
</dbReference>
<name>A0A6V7TVF8_MELEN</name>
<accession>A0A6V7TVF8</accession>
<proteinExistence type="predicted"/>
<sequence length="43" mass="4991">MLKVFKIVSHDNHDVLSVWTIISVRMVSHSVLIQSLLSVRDWT</sequence>
<comment type="caution">
    <text evidence="1">The sequence shown here is derived from an EMBL/GenBank/DDBJ whole genome shotgun (WGS) entry which is preliminary data.</text>
</comment>
<gene>
    <name evidence="1" type="ORF">MENT_LOCUS4321</name>
</gene>
<evidence type="ECO:0000313" key="2">
    <source>
        <dbReference type="Proteomes" id="UP000580250"/>
    </source>
</evidence>
<organism evidence="1 2">
    <name type="scientific">Meloidogyne enterolobii</name>
    <name type="common">Root-knot nematode worm</name>
    <name type="synonym">Meloidogyne mayaguensis</name>
    <dbReference type="NCBI Taxonomy" id="390850"/>
    <lineage>
        <taxon>Eukaryota</taxon>
        <taxon>Metazoa</taxon>
        <taxon>Ecdysozoa</taxon>
        <taxon>Nematoda</taxon>
        <taxon>Chromadorea</taxon>
        <taxon>Rhabditida</taxon>
        <taxon>Tylenchina</taxon>
        <taxon>Tylenchomorpha</taxon>
        <taxon>Tylenchoidea</taxon>
        <taxon>Meloidogynidae</taxon>
        <taxon>Meloidogyninae</taxon>
        <taxon>Meloidogyne</taxon>
    </lineage>
</organism>
<reference evidence="1 2" key="1">
    <citation type="submission" date="2020-08" db="EMBL/GenBank/DDBJ databases">
        <authorList>
            <person name="Koutsovoulos G."/>
            <person name="Danchin GJ E."/>
        </authorList>
    </citation>
    <scope>NUCLEOTIDE SEQUENCE [LARGE SCALE GENOMIC DNA]</scope>
</reference>
<evidence type="ECO:0000313" key="1">
    <source>
        <dbReference type="EMBL" id="CAD2134292.1"/>
    </source>
</evidence>
<dbReference type="AlphaFoldDB" id="A0A6V7TVF8"/>
<protein>
    <submittedName>
        <fullName evidence="1">Uncharacterized protein</fullName>
    </submittedName>
</protein>